<organism evidence="4">
    <name type="scientific">Aplanochytrium stocchinoi</name>
    <dbReference type="NCBI Taxonomy" id="215587"/>
    <lineage>
        <taxon>Eukaryota</taxon>
        <taxon>Sar</taxon>
        <taxon>Stramenopiles</taxon>
        <taxon>Bigyra</taxon>
        <taxon>Labyrinthulomycetes</taxon>
        <taxon>Thraustochytrida</taxon>
        <taxon>Thraustochytriidae</taxon>
        <taxon>Aplanochytrium</taxon>
    </lineage>
</organism>
<protein>
    <submittedName>
        <fullName evidence="4">Uncharacterized protein</fullName>
    </submittedName>
</protein>
<keyword evidence="2" id="KW-0812">Transmembrane</keyword>
<evidence type="ECO:0000313" key="4">
    <source>
        <dbReference type="EMBL" id="CAE0447418.1"/>
    </source>
</evidence>
<evidence type="ECO:0000256" key="2">
    <source>
        <dbReference type="SAM" id="Phobius"/>
    </source>
</evidence>
<evidence type="ECO:0000256" key="3">
    <source>
        <dbReference type="SAM" id="SignalP"/>
    </source>
</evidence>
<keyword evidence="2" id="KW-0472">Membrane</keyword>
<evidence type="ECO:0000256" key="1">
    <source>
        <dbReference type="SAM" id="MobiDB-lite"/>
    </source>
</evidence>
<dbReference type="AlphaFoldDB" id="A0A7S3V2J8"/>
<feature type="transmembrane region" description="Helical" evidence="2">
    <location>
        <begin position="267"/>
        <end position="288"/>
    </location>
</feature>
<feature type="compositionally biased region" description="Low complexity" evidence="1">
    <location>
        <begin position="308"/>
        <end position="318"/>
    </location>
</feature>
<feature type="signal peptide" evidence="3">
    <location>
        <begin position="1"/>
        <end position="19"/>
    </location>
</feature>
<keyword evidence="2" id="KW-1133">Transmembrane helix</keyword>
<sequence>MKLLSLLAVVVLLIQLGKGIADAGQHLCFGSTALGFDCFDYLDTEMGSEVPGPGENISSIQGPIVWAEQYFANKWLCGIMQISQLRESIVMVQDTGCPYWQKAVWASLARPLGMIIYKPGSENLELDDPDGIKNLRLQFPILFMRGKDVEKVQIMDEQYDGEQNGTNGYNSNGGGQSAQNIENDSSRRRSQEGDSNSACPDDESLCNLLDCGPNHPCACGYNCDCDQCVCSSLAPCPNIMSAHMGENSELFITGWAKWLDLKNPEPITGLGFLAAVILVLVVGAVLLVRLREKRRQDFSSEDDELETESAQPSQSSVVSAEVVDDIVFIHDDDDEHGAWHSNY</sequence>
<feature type="region of interest" description="Disordered" evidence="1">
    <location>
        <begin position="298"/>
        <end position="318"/>
    </location>
</feature>
<name>A0A7S3V2J8_9STRA</name>
<accession>A0A7S3V2J8</accession>
<proteinExistence type="predicted"/>
<feature type="chain" id="PRO_5031120827" evidence="3">
    <location>
        <begin position="20"/>
        <end position="343"/>
    </location>
</feature>
<gene>
    <name evidence="4" type="ORF">ASTO00021_LOCUS17390</name>
</gene>
<reference evidence="4" key="1">
    <citation type="submission" date="2021-01" db="EMBL/GenBank/DDBJ databases">
        <authorList>
            <person name="Corre E."/>
            <person name="Pelletier E."/>
            <person name="Niang G."/>
            <person name="Scheremetjew M."/>
            <person name="Finn R."/>
            <person name="Kale V."/>
            <person name="Holt S."/>
            <person name="Cochrane G."/>
            <person name="Meng A."/>
            <person name="Brown T."/>
            <person name="Cohen L."/>
        </authorList>
    </citation>
    <scope>NUCLEOTIDE SEQUENCE</scope>
    <source>
        <strain evidence="4">GSBS06</strain>
    </source>
</reference>
<dbReference type="EMBL" id="HBIN01022641">
    <property type="protein sequence ID" value="CAE0447418.1"/>
    <property type="molecule type" value="Transcribed_RNA"/>
</dbReference>
<keyword evidence="3" id="KW-0732">Signal</keyword>
<feature type="region of interest" description="Disordered" evidence="1">
    <location>
        <begin position="160"/>
        <end position="198"/>
    </location>
</feature>